<sequence length="29" mass="3382">MQVTLEINLHDHTGTSHKITFLRISNEVF</sequence>
<protein>
    <submittedName>
        <fullName evidence="2">Uncharacterized protein</fullName>
    </submittedName>
</protein>
<reference evidence="2" key="1">
    <citation type="submission" date="2016-11" db="UniProtKB">
        <authorList>
            <consortium name="WormBaseParasite"/>
        </authorList>
    </citation>
    <scope>IDENTIFICATION</scope>
</reference>
<dbReference type="AlphaFoldDB" id="A0A1I7WHJ0"/>
<dbReference type="Proteomes" id="UP000095283">
    <property type="component" value="Unplaced"/>
</dbReference>
<proteinExistence type="predicted"/>
<evidence type="ECO:0000313" key="2">
    <source>
        <dbReference type="WBParaSite" id="Hba_04427"/>
    </source>
</evidence>
<dbReference type="WBParaSite" id="Hba_04427">
    <property type="protein sequence ID" value="Hba_04427"/>
    <property type="gene ID" value="Hba_04427"/>
</dbReference>
<keyword evidence="1" id="KW-1185">Reference proteome</keyword>
<organism evidence="1 2">
    <name type="scientific">Heterorhabditis bacteriophora</name>
    <name type="common">Entomopathogenic nematode worm</name>
    <dbReference type="NCBI Taxonomy" id="37862"/>
    <lineage>
        <taxon>Eukaryota</taxon>
        <taxon>Metazoa</taxon>
        <taxon>Ecdysozoa</taxon>
        <taxon>Nematoda</taxon>
        <taxon>Chromadorea</taxon>
        <taxon>Rhabditida</taxon>
        <taxon>Rhabditina</taxon>
        <taxon>Rhabditomorpha</taxon>
        <taxon>Strongyloidea</taxon>
        <taxon>Heterorhabditidae</taxon>
        <taxon>Heterorhabditis</taxon>
    </lineage>
</organism>
<evidence type="ECO:0000313" key="1">
    <source>
        <dbReference type="Proteomes" id="UP000095283"/>
    </source>
</evidence>
<accession>A0A1I7WHJ0</accession>
<name>A0A1I7WHJ0_HETBA</name>